<dbReference type="Proteomes" id="UP001315686">
    <property type="component" value="Unassembled WGS sequence"/>
</dbReference>
<protein>
    <submittedName>
        <fullName evidence="1">SDR family NAD(P)-dependent oxidoreductase</fullName>
    </submittedName>
</protein>
<dbReference type="Pfam" id="PF00106">
    <property type="entry name" value="adh_short"/>
    <property type="match status" value="1"/>
</dbReference>
<dbReference type="RefSeq" id="WP_327795173.1">
    <property type="nucleotide sequence ID" value="NZ_JADQAZ010000003.1"/>
</dbReference>
<dbReference type="EMBL" id="JADQAZ010000003">
    <property type="protein sequence ID" value="MBT0958960.1"/>
    <property type="molecule type" value="Genomic_DNA"/>
</dbReference>
<gene>
    <name evidence="1" type="ORF">IV417_16355</name>
</gene>
<sequence length="225" mass="23406">MSDPLAIIGGAGAGLGQSLVRAFAQNGYTSIGLNRSVPDGAAGTTHAVDLSDPDQTAQTVADLIQTHGAPKLVVHNAAKLVIAGFEETTAADFEATWRAIVLSAVHLARNVLPAMVEGGGGTFIVSGATASLRGGKNFAAFASAKAGLRALTQSLAREYGPQGIHVVHVVLDGIVDTDASRALHSMDPARMMKPEDIARTYLALADQPRSTWTHELDLRPMGEAF</sequence>
<dbReference type="InterPro" id="IPR002347">
    <property type="entry name" value="SDR_fam"/>
</dbReference>
<proteinExistence type="predicted"/>
<dbReference type="PANTHER" id="PTHR43431:SF7">
    <property type="entry name" value="OXIDOREDUCTASE, SHORT CHAIN DEHYDROGENASE_REDUCTASE FAMILY (AFU_ORTHOLOGUE AFUA_5G14000)"/>
    <property type="match status" value="1"/>
</dbReference>
<accession>A0AAP2G535</accession>
<dbReference type="PANTHER" id="PTHR43431">
    <property type="entry name" value="OXIDOREDUCTASE, SHORT CHAIN DEHYDROGENASE/REDUCTASE FAMILY (AFU_ORTHOLOGUE AFUA_5G14000)"/>
    <property type="match status" value="1"/>
</dbReference>
<keyword evidence="2" id="KW-1185">Reference proteome</keyword>
<dbReference type="PRINTS" id="PR00081">
    <property type="entry name" value="GDHRDH"/>
</dbReference>
<reference evidence="1 2" key="1">
    <citation type="journal article" date="2021" name="Arch. Microbiol.">
        <title>Harenicola maris gen. nov., sp. nov. isolated from the Sea of Japan shallow sediments.</title>
        <authorList>
            <person name="Romanenko L.A."/>
            <person name="Kurilenko V.V."/>
            <person name="Chernysheva N.Y."/>
            <person name="Tekutyeva L.A."/>
            <person name="Velansky P.V."/>
            <person name="Svetashev V.I."/>
            <person name="Isaeva M.P."/>
        </authorList>
    </citation>
    <scope>NUCLEOTIDE SEQUENCE [LARGE SCALE GENOMIC DNA]</scope>
    <source>
        <strain evidence="1 2">KMM 3653</strain>
    </source>
</reference>
<comment type="caution">
    <text evidence="1">The sequence shown here is derived from an EMBL/GenBank/DDBJ whole genome shotgun (WGS) entry which is preliminary data.</text>
</comment>
<evidence type="ECO:0000313" key="1">
    <source>
        <dbReference type="EMBL" id="MBT0958960.1"/>
    </source>
</evidence>
<dbReference type="SUPFAM" id="SSF51735">
    <property type="entry name" value="NAD(P)-binding Rossmann-fold domains"/>
    <property type="match status" value="1"/>
</dbReference>
<dbReference type="InterPro" id="IPR036291">
    <property type="entry name" value="NAD(P)-bd_dom_sf"/>
</dbReference>
<dbReference type="AlphaFoldDB" id="A0AAP2G535"/>
<dbReference type="Gene3D" id="3.40.50.720">
    <property type="entry name" value="NAD(P)-binding Rossmann-like Domain"/>
    <property type="match status" value="1"/>
</dbReference>
<organism evidence="1 2">
    <name type="scientific">Harenicola maris</name>
    <dbReference type="NCBI Taxonomy" id="2841044"/>
    <lineage>
        <taxon>Bacteria</taxon>
        <taxon>Pseudomonadati</taxon>
        <taxon>Pseudomonadota</taxon>
        <taxon>Alphaproteobacteria</taxon>
        <taxon>Rhodobacterales</taxon>
        <taxon>Paracoccaceae</taxon>
        <taxon>Harenicola</taxon>
    </lineage>
</organism>
<name>A0AAP2G535_9RHOB</name>
<evidence type="ECO:0000313" key="2">
    <source>
        <dbReference type="Proteomes" id="UP001315686"/>
    </source>
</evidence>